<comment type="caution">
    <text evidence="2">The sequence shown here is derived from an EMBL/GenBank/DDBJ whole genome shotgun (WGS) entry which is preliminary data.</text>
</comment>
<feature type="compositionally biased region" description="Basic and acidic residues" evidence="1">
    <location>
        <begin position="59"/>
        <end position="77"/>
    </location>
</feature>
<sequence length="102" mass="11443">MTHFSAAGVCVTGARLEEEIVESPLEQQFSRECRKPHSADNSCNQPPFREPQAPIRLPPHKDESNLGKQQHSKESIPRLHAAPMIGRCSSELSKKKKKEAQE</sequence>
<reference evidence="2" key="1">
    <citation type="submission" date="2020-07" db="EMBL/GenBank/DDBJ databases">
        <title>Clarias magur genome sequencing, assembly and annotation.</title>
        <authorList>
            <person name="Kushwaha B."/>
            <person name="Kumar R."/>
            <person name="Das P."/>
            <person name="Joshi C.G."/>
            <person name="Kumar D."/>
            <person name="Nagpure N.S."/>
            <person name="Pandey M."/>
            <person name="Agarwal S."/>
            <person name="Srivastava S."/>
            <person name="Singh M."/>
            <person name="Sahoo L."/>
            <person name="Jayasankar P."/>
            <person name="Meher P.K."/>
            <person name="Koringa P.G."/>
            <person name="Iquebal M.A."/>
            <person name="Das S.P."/>
            <person name="Bit A."/>
            <person name="Patnaik S."/>
            <person name="Patel N."/>
            <person name="Shah T.M."/>
            <person name="Hinsu A."/>
            <person name="Jena J.K."/>
        </authorList>
    </citation>
    <scope>NUCLEOTIDE SEQUENCE</scope>
    <source>
        <strain evidence="2">CIFAMagur01</strain>
        <tissue evidence="2">Testis</tissue>
    </source>
</reference>
<dbReference type="EMBL" id="QNUK01000051">
    <property type="protein sequence ID" value="KAF5904831.1"/>
    <property type="molecule type" value="Genomic_DNA"/>
</dbReference>
<evidence type="ECO:0000313" key="3">
    <source>
        <dbReference type="Proteomes" id="UP000727407"/>
    </source>
</evidence>
<dbReference type="OrthoDB" id="10342863at2759"/>
<feature type="compositionally biased region" description="Basic and acidic residues" evidence="1">
    <location>
        <begin position="29"/>
        <end position="38"/>
    </location>
</feature>
<accession>A0A8J4X7R9</accession>
<evidence type="ECO:0000256" key="1">
    <source>
        <dbReference type="SAM" id="MobiDB-lite"/>
    </source>
</evidence>
<evidence type="ECO:0000313" key="2">
    <source>
        <dbReference type="EMBL" id="KAF5904831.1"/>
    </source>
</evidence>
<gene>
    <name evidence="2" type="ORF">DAT39_005438</name>
</gene>
<protein>
    <submittedName>
        <fullName evidence="2">Uncharacterized protein</fullName>
    </submittedName>
</protein>
<dbReference type="Proteomes" id="UP000727407">
    <property type="component" value="Unassembled WGS sequence"/>
</dbReference>
<organism evidence="2 3">
    <name type="scientific">Clarias magur</name>
    <name type="common">Asian catfish</name>
    <name type="synonym">Macropteronotus magur</name>
    <dbReference type="NCBI Taxonomy" id="1594786"/>
    <lineage>
        <taxon>Eukaryota</taxon>
        <taxon>Metazoa</taxon>
        <taxon>Chordata</taxon>
        <taxon>Craniata</taxon>
        <taxon>Vertebrata</taxon>
        <taxon>Euteleostomi</taxon>
        <taxon>Actinopterygii</taxon>
        <taxon>Neopterygii</taxon>
        <taxon>Teleostei</taxon>
        <taxon>Ostariophysi</taxon>
        <taxon>Siluriformes</taxon>
        <taxon>Clariidae</taxon>
        <taxon>Clarias</taxon>
    </lineage>
</organism>
<dbReference type="AlphaFoldDB" id="A0A8J4X7R9"/>
<proteinExistence type="predicted"/>
<feature type="region of interest" description="Disordered" evidence="1">
    <location>
        <begin position="22"/>
        <end position="102"/>
    </location>
</feature>
<name>A0A8J4X7R9_CLAMG</name>
<keyword evidence="3" id="KW-1185">Reference proteome</keyword>